<evidence type="ECO:0000313" key="5">
    <source>
        <dbReference type="Proteomes" id="UP001491552"/>
    </source>
</evidence>
<proteinExistence type="predicted"/>
<dbReference type="Gene3D" id="3.90.245.10">
    <property type="entry name" value="Ribonucleoside hydrolase-like"/>
    <property type="match status" value="1"/>
</dbReference>
<feature type="domain" description="Inosine/uridine-preferring nucleoside hydrolase" evidence="3">
    <location>
        <begin position="7"/>
        <end position="293"/>
    </location>
</feature>
<dbReference type="PANTHER" id="PTHR12304:SF4">
    <property type="entry name" value="URIDINE NUCLEOSIDASE"/>
    <property type="match status" value="1"/>
</dbReference>
<dbReference type="InterPro" id="IPR001910">
    <property type="entry name" value="Inosine/uridine_hydrolase_dom"/>
</dbReference>
<protein>
    <submittedName>
        <fullName evidence="4">Nucleoside hydrolase</fullName>
    </submittedName>
</protein>
<name>A0ABV1G3W9_9FIRM</name>
<dbReference type="Proteomes" id="UP001491552">
    <property type="component" value="Unassembled WGS sequence"/>
</dbReference>
<accession>A0ABV1G3W9</accession>
<dbReference type="EMBL" id="JBBMFF010000122">
    <property type="protein sequence ID" value="MEQ2510110.1"/>
    <property type="molecule type" value="Genomic_DNA"/>
</dbReference>
<dbReference type="InterPro" id="IPR023186">
    <property type="entry name" value="IUNH"/>
</dbReference>
<evidence type="ECO:0000259" key="3">
    <source>
        <dbReference type="Pfam" id="PF01156"/>
    </source>
</evidence>
<dbReference type="Pfam" id="PF01156">
    <property type="entry name" value="IU_nuc_hydro"/>
    <property type="match status" value="1"/>
</dbReference>
<dbReference type="InterPro" id="IPR036452">
    <property type="entry name" value="Ribo_hydro-like"/>
</dbReference>
<dbReference type="SUPFAM" id="SSF53590">
    <property type="entry name" value="Nucleoside hydrolase"/>
    <property type="match status" value="1"/>
</dbReference>
<evidence type="ECO:0000313" key="4">
    <source>
        <dbReference type="EMBL" id="MEQ2510110.1"/>
    </source>
</evidence>
<evidence type="ECO:0000256" key="1">
    <source>
        <dbReference type="ARBA" id="ARBA00022801"/>
    </source>
</evidence>
<gene>
    <name evidence="4" type="ORF">WMO66_02420</name>
</gene>
<reference evidence="4 5" key="1">
    <citation type="submission" date="2024-03" db="EMBL/GenBank/DDBJ databases">
        <title>Human intestinal bacterial collection.</title>
        <authorList>
            <person name="Pauvert C."/>
            <person name="Hitch T.C.A."/>
            <person name="Clavel T."/>
        </authorList>
    </citation>
    <scope>NUCLEOTIDE SEQUENCE [LARGE SCALE GENOMIC DNA]</scope>
    <source>
        <strain evidence="4 5">CLA-AA-H192</strain>
    </source>
</reference>
<dbReference type="GO" id="GO:0016787">
    <property type="term" value="F:hydrolase activity"/>
    <property type="evidence" value="ECO:0007669"/>
    <property type="project" value="UniProtKB-KW"/>
</dbReference>
<keyword evidence="1 4" id="KW-0378">Hydrolase</keyword>
<dbReference type="PANTHER" id="PTHR12304">
    <property type="entry name" value="INOSINE-URIDINE PREFERRING NUCLEOSIDE HYDROLASE"/>
    <property type="match status" value="1"/>
</dbReference>
<evidence type="ECO:0000256" key="2">
    <source>
        <dbReference type="ARBA" id="ARBA00023295"/>
    </source>
</evidence>
<organism evidence="4 5">
    <name type="scientific">Faecousia intestinalis</name>
    <dbReference type="NCBI Taxonomy" id="3133167"/>
    <lineage>
        <taxon>Bacteria</taxon>
        <taxon>Bacillati</taxon>
        <taxon>Bacillota</taxon>
        <taxon>Clostridia</taxon>
        <taxon>Eubacteriales</taxon>
        <taxon>Oscillospiraceae</taxon>
        <taxon>Faecousia</taxon>
    </lineage>
</organism>
<keyword evidence="2" id="KW-0326">Glycosidase</keyword>
<dbReference type="CDD" id="cd02651">
    <property type="entry name" value="nuc_hydro_IU_UC_XIUA"/>
    <property type="match status" value="1"/>
</dbReference>
<comment type="caution">
    <text evidence="4">The sequence shown here is derived from an EMBL/GenBank/DDBJ whole genome shotgun (WGS) entry which is preliminary data.</text>
</comment>
<sequence length="304" mass="32169">MNHRIPVLLDGDPGHDDAIAWMLAATGLDIRGVSSAAGNQTIEKTTRNALRICTLLGIRAPVAMGLARPLLSEALTAPSVHGVSGLDGPALPEPDREAAPERAPEQMARLLRESAEPLTIVATAPLTNVAALLLAHPELKANIAGISLMGGGLAHGNWTPAAEFNILADPEAADVVFRSGLPITMAGLDVTEQALLYPEDFARIRAVGNPVAETVAGWLDFFFAFHRTKGYAGAPVHDAVAVCALLRPDLLRFEDWHVTVETQGAFCRGATAGDRRTAPNARVITGIDREGFAELLTEAVRTYG</sequence>
<dbReference type="InterPro" id="IPR015910">
    <property type="entry name" value="I/U_nuclsd_hydro_CS"/>
</dbReference>
<dbReference type="PROSITE" id="PS01247">
    <property type="entry name" value="IUNH"/>
    <property type="match status" value="1"/>
</dbReference>
<keyword evidence="5" id="KW-1185">Reference proteome</keyword>
<dbReference type="RefSeq" id="WP_349134814.1">
    <property type="nucleotide sequence ID" value="NZ_JBBMFF010000122.1"/>
</dbReference>